<dbReference type="GO" id="GO:0102039">
    <property type="term" value="F:NADH-dependent peroxiredoxin activity"/>
    <property type="evidence" value="ECO:0007669"/>
    <property type="project" value="InterPro"/>
</dbReference>
<dbReference type="NCBIfam" id="TIGR03140">
    <property type="entry name" value="AhpF"/>
    <property type="match status" value="1"/>
</dbReference>
<keyword evidence="6 14" id="KW-0560">Oxidoreductase</keyword>
<dbReference type="InterPro" id="IPR050097">
    <property type="entry name" value="Ferredoxin-NADP_redctase_2"/>
</dbReference>
<dbReference type="PIRSF" id="PIRSF000238">
    <property type="entry name" value="AhpF"/>
    <property type="match status" value="1"/>
</dbReference>
<dbReference type="InterPro" id="IPR012336">
    <property type="entry name" value="Thioredoxin-like_fold"/>
</dbReference>
<keyword evidence="5 10" id="KW-0274">FAD</keyword>
<sequence>MLDSNVKGQLKAYFDKITQPIELAASLDDGAKSQEMQALLQDIASLSDKITFVRTDDDARKPSFAIKRTGTDVGVRFAGLPMGHEFNSLILALLQVGGHPSKESAEVIEQVKALEGEYSFETYFSLSCQNCPDVVQALNLMSVLNPRIKHVAIDGALFQQEVESRKIMAVPSIFLNGEPFGQGRMGLEQILAKIDTGASQRDAEKIKAKDAFDVLVIGGGPAGAAAAIYAARKGIRTGVAAERFGGQVLDTMAIENFISVSHTEGPKLATALEQHVKEYEVDVMNLQRAEKLIPAEGPGGLIEVQLANGASLKSKTVILSTGARWRQMGVPGEDEYRNKGVAYCPHCDGPLFKGKRVSVIGGGNSGVEAAIDLAGIVAEVTLIEFDSQLRADEVLQRKLRSLPNVRVITSGLTTEVHGDGTKVTGLSYKNRNTGEVHRIDLEGIFVQIGLVPNTEWLKGAVALSPRGEIEVDARGQTSVPGVFAAGDATTVPYKQIIIAMGEGSKAALSAFDYLIRMAPVEAVAAA</sequence>
<proteinExistence type="inferred from homology"/>
<dbReference type="InterPro" id="IPR044141">
    <property type="entry name" value="AhpF_NTD_C"/>
</dbReference>
<dbReference type="InterPro" id="IPR044142">
    <property type="entry name" value="AhpF_NTD_N"/>
</dbReference>
<feature type="binding site" evidence="10">
    <location>
        <begin position="477"/>
        <end position="487"/>
    </location>
    <ligand>
        <name>FAD</name>
        <dbReference type="ChEBI" id="CHEBI:57692"/>
    </ligand>
</feature>
<evidence type="ECO:0000256" key="4">
    <source>
        <dbReference type="ARBA" id="ARBA00022630"/>
    </source>
</evidence>
<dbReference type="PRINTS" id="PR00368">
    <property type="entry name" value="FADPNR"/>
</dbReference>
<dbReference type="CDD" id="cd03026">
    <property type="entry name" value="AhpF_NTD_C"/>
    <property type="match status" value="1"/>
</dbReference>
<feature type="disulfide bond" description="Redox-active" evidence="11">
    <location>
        <begin position="344"/>
        <end position="347"/>
    </location>
</feature>
<evidence type="ECO:0000256" key="5">
    <source>
        <dbReference type="ARBA" id="ARBA00022827"/>
    </source>
</evidence>
<dbReference type="InterPro" id="IPR008255">
    <property type="entry name" value="Pyr_nucl-diS_OxRdtase_2_AS"/>
</dbReference>
<evidence type="ECO:0000259" key="12">
    <source>
        <dbReference type="Pfam" id="PF07992"/>
    </source>
</evidence>
<gene>
    <name evidence="14" type="ORF">D3093_14780</name>
</gene>
<dbReference type="AlphaFoldDB" id="A0A4D8PJG3"/>
<dbReference type="InterPro" id="IPR036188">
    <property type="entry name" value="FAD/NAD-bd_sf"/>
</dbReference>
<evidence type="ECO:0000313" key="15">
    <source>
        <dbReference type="Proteomes" id="UP000298595"/>
    </source>
</evidence>
<dbReference type="PROSITE" id="PS51354">
    <property type="entry name" value="GLUTAREDOXIN_2"/>
    <property type="match status" value="1"/>
</dbReference>
<protein>
    <recommendedName>
        <fullName evidence="3">Thioredoxin reductase</fullName>
    </recommendedName>
</protein>
<accession>A0A4D8PJG3</accession>
<name>A0A4D8PJG3_9PROT</name>
<evidence type="ECO:0000256" key="10">
    <source>
        <dbReference type="PIRSR" id="PIRSR000238-1"/>
    </source>
</evidence>
<comment type="cofactor">
    <cofactor evidence="10">
        <name>FAD</name>
        <dbReference type="ChEBI" id="CHEBI:57692"/>
    </cofactor>
    <text evidence="10">Binds 1 FAD per subunit.</text>
</comment>
<dbReference type="GO" id="GO:0050660">
    <property type="term" value="F:flavin adenine dinucleotide binding"/>
    <property type="evidence" value="ECO:0007669"/>
    <property type="project" value="InterPro"/>
</dbReference>
<dbReference type="CDD" id="cd02974">
    <property type="entry name" value="AhpF_NTD_N"/>
    <property type="match status" value="1"/>
</dbReference>
<dbReference type="FunFam" id="3.50.50.60:FF:000007">
    <property type="entry name" value="Alkyl hydroperoxide reductase, F subunit"/>
    <property type="match status" value="1"/>
</dbReference>
<dbReference type="KEGG" id="aare:D3093_14780"/>
<dbReference type="SUPFAM" id="SSF51905">
    <property type="entry name" value="FAD/NAD(P)-binding domain"/>
    <property type="match status" value="1"/>
</dbReference>
<evidence type="ECO:0000313" key="14">
    <source>
        <dbReference type="EMBL" id="QCN96607.1"/>
    </source>
</evidence>
<dbReference type="InterPro" id="IPR036249">
    <property type="entry name" value="Thioredoxin-like_sf"/>
</dbReference>
<dbReference type="PANTHER" id="PTHR48105">
    <property type="entry name" value="THIOREDOXIN REDUCTASE 1-RELATED-RELATED"/>
    <property type="match status" value="1"/>
</dbReference>
<feature type="domain" description="Thioredoxin-like fold" evidence="13">
    <location>
        <begin position="124"/>
        <end position="194"/>
    </location>
</feature>
<geneLocation type="plasmid" evidence="14 15">
    <name>p1</name>
</geneLocation>
<dbReference type="GO" id="GO:0005829">
    <property type="term" value="C:cytosol"/>
    <property type="evidence" value="ECO:0007669"/>
    <property type="project" value="UniProtKB-ARBA"/>
</dbReference>
<keyword evidence="14" id="KW-0614">Plasmid</keyword>
<evidence type="ECO:0000256" key="8">
    <source>
        <dbReference type="ARBA" id="ARBA00023157"/>
    </source>
</evidence>
<keyword evidence="7 10" id="KW-0520">NAD</keyword>
<comment type="similarity">
    <text evidence="1">Belongs to the class-II pyridine nucleotide-disulfide oxidoreductase family.</text>
</comment>
<evidence type="ECO:0000256" key="11">
    <source>
        <dbReference type="PIRSR" id="PIRSR000238-2"/>
    </source>
</evidence>
<comment type="subunit">
    <text evidence="2">Homodimer.</text>
</comment>
<feature type="binding site" evidence="10">
    <location>
        <begin position="356"/>
        <end position="370"/>
    </location>
    <ligand>
        <name>NAD(+)</name>
        <dbReference type="ChEBI" id="CHEBI:57540"/>
    </ligand>
</feature>
<feature type="domain" description="FAD/NAD(P)-binding" evidence="12">
    <location>
        <begin position="212"/>
        <end position="503"/>
    </location>
</feature>
<feature type="binding site" evidence="10">
    <location>
        <begin position="213"/>
        <end position="228"/>
    </location>
    <ligand>
        <name>FAD</name>
        <dbReference type="ChEBI" id="CHEBI:57692"/>
    </ligand>
</feature>
<dbReference type="SUPFAM" id="SSF52833">
    <property type="entry name" value="Thioredoxin-like"/>
    <property type="match status" value="2"/>
</dbReference>
<dbReference type="Pfam" id="PF07992">
    <property type="entry name" value="Pyr_redox_2"/>
    <property type="match status" value="1"/>
</dbReference>
<dbReference type="Gene3D" id="3.40.30.80">
    <property type="match status" value="1"/>
</dbReference>
<keyword evidence="10" id="KW-0521">NADP</keyword>
<keyword evidence="4" id="KW-0285">Flavoprotein</keyword>
<reference evidence="14 15" key="1">
    <citation type="submission" date="2018-09" db="EMBL/GenBank/DDBJ databases">
        <title>Whole genome based analysis of evolution and adaptive divergence in Indian and Brazilian strains of Azospirillum brasilense.</title>
        <authorList>
            <person name="Singh C."/>
            <person name="Tripathi A.K."/>
        </authorList>
    </citation>
    <scope>NUCLEOTIDE SEQUENCE [LARGE SCALE GENOMIC DNA]</scope>
    <source>
        <strain evidence="14 15">MTCC4035</strain>
        <plasmid evidence="14 15">p1</plasmid>
    </source>
</reference>
<evidence type="ECO:0000259" key="13">
    <source>
        <dbReference type="Pfam" id="PF13192"/>
    </source>
</evidence>
<evidence type="ECO:0000256" key="2">
    <source>
        <dbReference type="ARBA" id="ARBA00011738"/>
    </source>
</evidence>
<dbReference type="InterPro" id="IPR023753">
    <property type="entry name" value="FAD/NAD-binding_dom"/>
</dbReference>
<dbReference type="GO" id="GO:0016668">
    <property type="term" value="F:oxidoreductase activity, acting on a sulfur group of donors, NAD(P) as acceptor"/>
    <property type="evidence" value="ECO:0007669"/>
    <property type="project" value="UniProtKB-ARBA"/>
</dbReference>
<dbReference type="PROSITE" id="PS00573">
    <property type="entry name" value="PYRIDINE_REDOX_2"/>
    <property type="match status" value="1"/>
</dbReference>
<dbReference type="PRINTS" id="PR00469">
    <property type="entry name" value="PNDRDTASEII"/>
</dbReference>
<evidence type="ECO:0000256" key="1">
    <source>
        <dbReference type="ARBA" id="ARBA00009333"/>
    </source>
</evidence>
<evidence type="ECO:0000256" key="7">
    <source>
        <dbReference type="ARBA" id="ARBA00023027"/>
    </source>
</evidence>
<evidence type="ECO:0000256" key="3">
    <source>
        <dbReference type="ARBA" id="ARBA00018719"/>
    </source>
</evidence>
<dbReference type="Pfam" id="PF13192">
    <property type="entry name" value="Thioredoxin_3"/>
    <property type="match status" value="1"/>
</dbReference>
<dbReference type="GO" id="GO:0000302">
    <property type="term" value="P:response to reactive oxygen species"/>
    <property type="evidence" value="ECO:0007669"/>
    <property type="project" value="InterPro"/>
</dbReference>
<evidence type="ECO:0000256" key="9">
    <source>
        <dbReference type="ARBA" id="ARBA00023284"/>
    </source>
</evidence>
<dbReference type="InterPro" id="IPR012081">
    <property type="entry name" value="Alkyl_hydroperoxide_Rdtase_suF"/>
</dbReference>
<evidence type="ECO:0000256" key="6">
    <source>
        <dbReference type="ARBA" id="ARBA00023002"/>
    </source>
</evidence>
<keyword evidence="9 11" id="KW-0676">Redox-active center</keyword>
<dbReference type="GO" id="GO:0032991">
    <property type="term" value="C:protein-containing complex"/>
    <property type="evidence" value="ECO:0007669"/>
    <property type="project" value="UniProtKB-ARBA"/>
</dbReference>
<dbReference type="Proteomes" id="UP000298595">
    <property type="component" value="Plasmid p1"/>
</dbReference>
<keyword evidence="8 11" id="KW-1015">Disulfide bond</keyword>
<dbReference type="Gene3D" id="3.50.50.60">
    <property type="entry name" value="FAD/NAD(P)-binding domain"/>
    <property type="match status" value="2"/>
</dbReference>
<dbReference type="EMBL" id="CP032322">
    <property type="protein sequence ID" value="QCN96607.1"/>
    <property type="molecule type" value="Genomic_DNA"/>
</dbReference>
<organism evidence="14 15">
    <name type="scientific">Azospirillum argentinense</name>
    <dbReference type="NCBI Taxonomy" id="2970906"/>
    <lineage>
        <taxon>Bacteria</taxon>
        <taxon>Pseudomonadati</taxon>
        <taxon>Pseudomonadota</taxon>
        <taxon>Alphaproteobacteria</taxon>
        <taxon>Rhodospirillales</taxon>
        <taxon>Azospirillaceae</taxon>
        <taxon>Azospirillum</taxon>
    </lineage>
</organism>
<dbReference type="RefSeq" id="WP_137116100.1">
    <property type="nucleotide sequence ID" value="NZ_CP032322.1"/>
</dbReference>
<dbReference type="GO" id="GO:0051287">
    <property type="term" value="F:NAD binding"/>
    <property type="evidence" value="ECO:0007669"/>
    <property type="project" value="InterPro"/>
</dbReference>